<feature type="compositionally biased region" description="Basic residues" evidence="1">
    <location>
        <begin position="74"/>
        <end position="83"/>
    </location>
</feature>
<evidence type="ECO:0000313" key="2">
    <source>
        <dbReference type="EMBL" id="KDQ51929.1"/>
    </source>
</evidence>
<protein>
    <submittedName>
        <fullName evidence="2">Uncharacterized protein</fullName>
    </submittedName>
</protein>
<dbReference type="InParanoid" id="A0A067PB27"/>
<dbReference type="EMBL" id="KL197744">
    <property type="protein sequence ID" value="KDQ51929.1"/>
    <property type="molecule type" value="Genomic_DNA"/>
</dbReference>
<gene>
    <name evidence="2" type="ORF">JAAARDRAFT_198802</name>
</gene>
<feature type="compositionally biased region" description="Acidic residues" evidence="1">
    <location>
        <begin position="53"/>
        <end position="62"/>
    </location>
</feature>
<evidence type="ECO:0000256" key="1">
    <source>
        <dbReference type="SAM" id="MobiDB-lite"/>
    </source>
</evidence>
<evidence type="ECO:0000313" key="3">
    <source>
        <dbReference type="Proteomes" id="UP000027265"/>
    </source>
</evidence>
<name>A0A067PB27_9AGAM</name>
<feature type="region of interest" description="Disordered" evidence="1">
    <location>
        <begin position="29"/>
        <end position="103"/>
    </location>
</feature>
<feature type="compositionally biased region" description="Basic and acidic residues" evidence="1">
    <location>
        <begin position="29"/>
        <end position="44"/>
    </location>
</feature>
<dbReference type="HOGENOM" id="CLU_1865405_0_0_1"/>
<feature type="compositionally biased region" description="Basic and acidic residues" evidence="1">
    <location>
        <begin position="84"/>
        <end position="103"/>
    </location>
</feature>
<proteinExistence type="predicted"/>
<keyword evidence="3" id="KW-1185">Reference proteome</keyword>
<reference evidence="3" key="1">
    <citation type="journal article" date="2014" name="Proc. Natl. Acad. Sci. U.S.A.">
        <title>Extensive sampling of basidiomycete genomes demonstrates inadequacy of the white-rot/brown-rot paradigm for wood decay fungi.</title>
        <authorList>
            <person name="Riley R."/>
            <person name="Salamov A.A."/>
            <person name="Brown D.W."/>
            <person name="Nagy L.G."/>
            <person name="Floudas D."/>
            <person name="Held B.W."/>
            <person name="Levasseur A."/>
            <person name="Lombard V."/>
            <person name="Morin E."/>
            <person name="Otillar R."/>
            <person name="Lindquist E.A."/>
            <person name="Sun H."/>
            <person name="LaButti K.M."/>
            <person name="Schmutz J."/>
            <person name="Jabbour D."/>
            <person name="Luo H."/>
            <person name="Baker S.E."/>
            <person name="Pisabarro A.G."/>
            <person name="Walton J.D."/>
            <person name="Blanchette R.A."/>
            <person name="Henrissat B."/>
            <person name="Martin F."/>
            <person name="Cullen D."/>
            <person name="Hibbett D.S."/>
            <person name="Grigoriev I.V."/>
        </authorList>
    </citation>
    <scope>NUCLEOTIDE SEQUENCE [LARGE SCALE GENOMIC DNA]</scope>
    <source>
        <strain evidence="3">MUCL 33604</strain>
    </source>
</reference>
<dbReference type="Proteomes" id="UP000027265">
    <property type="component" value="Unassembled WGS sequence"/>
</dbReference>
<sequence length="137" mass="15884">MQVTPEHDIWKPFSVEQVVDAAKYVLNPERFDADDLEMDDKGVDDSTPTSESLETESDDDENAATRRRQNEKGKGRKKVAMKQRAKELNRSREMKNEASEGQEREVIVGKLARTVLKRLEQEGEEAQFRDEMENLIW</sequence>
<organism evidence="2 3">
    <name type="scientific">Jaapia argillacea MUCL 33604</name>
    <dbReference type="NCBI Taxonomy" id="933084"/>
    <lineage>
        <taxon>Eukaryota</taxon>
        <taxon>Fungi</taxon>
        <taxon>Dikarya</taxon>
        <taxon>Basidiomycota</taxon>
        <taxon>Agaricomycotina</taxon>
        <taxon>Agaricomycetes</taxon>
        <taxon>Agaricomycetidae</taxon>
        <taxon>Jaapiales</taxon>
        <taxon>Jaapiaceae</taxon>
        <taxon>Jaapia</taxon>
    </lineage>
</organism>
<accession>A0A067PB27</accession>
<dbReference type="AlphaFoldDB" id="A0A067PB27"/>